<dbReference type="GO" id="GO:0006813">
    <property type="term" value="P:potassium ion transport"/>
    <property type="evidence" value="ECO:0007669"/>
    <property type="project" value="InterPro"/>
</dbReference>
<keyword evidence="2" id="KW-0812">Transmembrane</keyword>
<evidence type="ECO:0000259" key="4">
    <source>
        <dbReference type="PROSITE" id="PS51202"/>
    </source>
</evidence>
<dbReference type="PANTHER" id="PTHR43833">
    <property type="entry name" value="POTASSIUM CHANNEL PROTEIN 2-RELATED-RELATED"/>
    <property type="match status" value="1"/>
</dbReference>
<feature type="transmembrane region" description="Helical" evidence="2">
    <location>
        <begin position="74"/>
        <end position="95"/>
    </location>
</feature>
<dbReference type="SUPFAM" id="SSF116726">
    <property type="entry name" value="TrkA C-terminal domain-like"/>
    <property type="match status" value="1"/>
</dbReference>
<evidence type="ECO:0000313" key="6">
    <source>
        <dbReference type="Proteomes" id="UP000316095"/>
    </source>
</evidence>
<dbReference type="InterPro" id="IPR036291">
    <property type="entry name" value="NAD(P)-bd_dom_sf"/>
</dbReference>
<dbReference type="GO" id="GO:0008324">
    <property type="term" value="F:monoatomic cation transmembrane transporter activity"/>
    <property type="evidence" value="ECO:0007669"/>
    <property type="project" value="InterPro"/>
</dbReference>
<dbReference type="GO" id="GO:0005886">
    <property type="term" value="C:plasma membrane"/>
    <property type="evidence" value="ECO:0007669"/>
    <property type="project" value="UniProtKB-SubCell"/>
</dbReference>
<keyword evidence="5" id="KW-0406">Ion transport</keyword>
<dbReference type="Proteomes" id="UP000316095">
    <property type="component" value="Unassembled WGS sequence"/>
</dbReference>
<dbReference type="AlphaFoldDB" id="A0A5C5XBA1"/>
<dbReference type="SUPFAM" id="SSF51735">
    <property type="entry name" value="NAD(P)-binding Rossmann-fold domains"/>
    <property type="match status" value="1"/>
</dbReference>
<dbReference type="Pfam" id="PF02080">
    <property type="entry name" value="TrkA_C"/>
    <property type="match status" value="1"/>
</dbReference>
<dbReference type="SUPFAM" id="SSF81324">
    <property type="entry name" value="Voltage-gated potassium channels"/>
    <property type="match status" value="1"/>
</dbReference>
<dbReference type="InterPro" id="IPR003148">
    <property type="entry name" value="RCK_N"/>
</dbReference>
<dbReference type="PROSITE" id="PS51202">
    <property type="entry name" value="RCK_C"/>
    <property type="match status" value="1"/>
</dbReference>
<dbReference type="InterPro" id="IPR050721">
    <property type="entry name" value="Trk_Ktr_HKT_K-transport"/>
</dbReference>
<feature type="domain" description="RCK N-terminal" evidence="3">
    <location>
        <begin position="120"/>
        <end position="237"/>
    </location>
</feature>
<dbReference type="EMBL" id="SJPG01000001">
    <property type="protein sequence ID" value="TWT60427.1"/>
    <property type="molecule type" value="Genomic_DNA"/>
</dbReference>
<dbReference type="InterPro" id="IPR006037">
    <property type="entry name" value="RCK_C"/>
</dbReference>
<dbReference type="Pfam" id="PF07885">
    <property type="entry name" value="Ion_trans_2"/>
    <property type="match status" value="1"/>
</dbReference>
<protein>
    <submittedName>
        <fullName evidence="5">Voltage-gated potassium channel Kch</fullName>
    </submittedName>
</protein>
<keyword evidence="6" id="KW-1185">Reference proteome</keyword>
<dbReference type="Gene3D" id="3.30.70.1450">
    <property type="entry name" value="Regulator of K+ conductance, C-terminal domain"/>
    <property type="match status" value="1"/>
</dbReference>
<reference evidence="5 6" key="1">
    <citation type="submission" date="2019-02" db="EMBL/GenBank/DDBJ databases">
        <title>Deep-cultivation of Planctomycetes and their phenomic and genomic characterization uncovers novel biology.</title>
        <authorList>
            <person name="Wiegand S."/>
            <person name="Jogler M."/>
            <person name="Boedeker C."/>
            <person name="Pinto D."/>
            <person name="Vollmers J."/>
            <person name="Rivas-Marin E."/>
            <person name="Kohn T."/>
            <person name="Peeters S.H."/>
            <person name="Heuer A."/>
            <person name="Rast P."/>
            <person name="Oberbeckmann S."/>
            <person name="Bunk B."/>
            <person name="Jeske O."/>
            <person name="Meyerdierks A."/>
            <person name="Storesund J.E."/>
            <person name="Kallscheuer N."/>
            <person name="Luecker S."/>
            <person name="Lage O.M."/>
            <person name="Pohl T."/>
            <person name="Merkel B.J."/>
            <person name="Hornburger P."/>
            <person name="Mueller R.-W."/>
            <person name="Bruemmer F."/>
            <person name="Labrenz M."/>
            <person name="Spormann A.M."/>
            <person name="Op Den Camp H."/>
            <person name="Overmann J."/>
            <person name="Amann R."/>
            <person name="Jetten M.S.M."/>
            <person name="Mascher T."/>
            <person name="Medema M.H."/>
            <person name="Devos D.P."/>
            <person name="Kaster A.-K."/>
            <person name="Ovreas L."/>
            <person name="Rohde M."/>
            <person name="Galperin M.Y."/>
            <person name="Jogler C."/>
        </authorList>
    </citation>
    <scope>NUCLEOTIDE SEQUENCE [LARGE SCALE GENOMIC DNA]</scope>
    <source>
        <strain evidence="5 6">Pan54</strain>
    </source>
</reference>
<keyword evidence="2" id="KW-1133">Transmembrane helix</keyword>
<gene>
    <name evidence="5" type="primary">kch_1</name>
    <name evidence="5" type="ORF">Pan54_11410</name>
</gene>
<comment type="subcellular location">
    <subcellularLocation>
        <location evidence="1">Cell membrane</location>
        <topology evidence="1">Multi-pass membrane protein</topology>
    </subcellularLocation>
</comment>
<keyword evidence="5" id="KW-0813">Transport</keyword>
<dbReference type="Gene3D" id="3.40.50.720">
    <property type="entry name" value="NAD(P)-binding Rossmann-like Domain"/>
    <property type="match status" value="1"/>
</dbReference>
<dbReference type="Gene3D" id="1.10.287.70">
    <property type="match status" value="1"/>
</dbReference>
<evidence type="ECO:0000259" key="3">
    <source>
        <dbReference type="PROSITE" id="PS51201"/>
    </source>
</evidence>
<proteinExistence type="predicted"/>
<accession>A0A5C5XBA1</accession>
<dbReference type="InterPro" id="IPR036721">
    <property type="entry name" value="RCK_C_sf"/>
</dbReference>
<dbReference type="PANTHER" id="PTHR43833:SF9">
    <property type="entry name" value="POTASSIUM CHANNEL PROTEIN YUGO-RELATED"/>
    <property type="match status" value="1"/>
</dbReference>
<keyword evidence="5" id="KW-0407">Ion channel</keyword>
<keyword evidence="2" id="KW-0472">Membrane</keyword>
<evidence type="ECO:0000313" key="5">
    <source>
        <dbReference type="EMBL" id="TWT60427.1"/>
    </source>
</evidence>
<dbReference type="InterPro" id="IPR013099">
    <property type="entry name" value="K_chnl_dom"/>
</dbReference>
<dbReference type="PROSITE" id="PS51201">
    <property type="entry name" value="RCK_N"/>
    <property type="match status" value="1"/>
</dbReference>
<evidence type="ECO:0000256" key="1">
    <source>
        <dbReference type="ARBA" id="ARBA00004651"/>
    </source>
</evidence>
<feature type="domain" description="RCK C-terminal" evidence="4">
    <location>
        <begin position="266"/>
        <end position="352"/>
    </location>
</feature>
<comment type="caution">
    <text evidence="5">The sequence shown here is derived from an EMBL/GenBank/DDBJ whole genome shotgun (WGS) entry which is preliminary data.</text>
</comment>
<organism evidence="5 6">
    <name type="scientific">Rubinisphaera italica</name>
    <dbReference type="NCBI Taxonomy" id="2527969"/>
    <lineage>
        <taxon>Bacteria</taxon>
        <taxon>Pseudomonadati</taxon>
        <taxon>Planctomycetota</taxon>
        <taxon>Planctomycetia</taxon>
        <taxon>Planctomycetales</taxon>
        <taxon>Planctomycetaceae</taxon>
        <taxon>Rubinisphaera</taxon>
    </lineage>
</organism>
<dbReference type="Pfam" id="PF02254">
    <property type="entry name" value="TrkA_N"/>
    <property type="match status" value="1"/>
</dbReference>
<sequence>MLENSAMAQGLTASDPFRKIVTGILLFLTVCVLATIGYVLNGWSLDDATYMTIITIFGVGYGEVQPIESPSLRILTIAVIVAGYGAVIYTVGGFMQMLVDGEINKAIGARRMTRDIEKLNQHTIVCGFGRMGTILAKELAAAGQQFIIIDNNEQRLQLAKDLGYLILQGDASDEHMLSQAKINLASVLATVLSDDATNVFVTITAREMNPQVMIIARGENPRTEKKLLGCGANQVVLPTAIGASRVAHLILRPTAENLLGDITQQRNMNDEIGEIGLQFDELKVTASSPLKGKKLSEIEVRGNFGFLIVGIRSLTGQSTLNPSSDTILNEGDVVVILGHRDDIPQVAKRFSKPVETMKYRGASH</sequence>
<name>A0A5C5XBA1_9PLAN</name>
<evidence type="ECO:0000256" key="2">
    <source>
        <dbReference type="SAM" id="Phobius"/>
    </source>
</evidence>
<feature type="transmembrane region" description="Helical" evidence="2">
    <location>
        <begin position="20"/>
        <end position="40"/>
    </location>
</feature>